<keyword evidence="1" id="KW-1133">Transmembrane helix</keyword>
<name>A0AAU8KV14_9VIRU</name>
<keyword evidence="1" id="KW-0472">Membrane</keyword>
<proteinExistence type="predicted"/>
<organism evidence="2">
    <name type="scientific">Acinetobacter phage vB_Ab_02_KEN_01</name>
    <dbReference type="NCBI Taxonomy" id="3143011"/>
    <lineage>
        <taxon>Viruses</taxon>
    </lineage>
</organism>
<feature type="transmembrane region" description="Helical" evidence="1">
    <location>
        <begin position="12"/>
        <end position="28"/>
    </location>
</feature>
<gene>
    <name evidence="2" type="ORF">URNSOXBW_CDS0001</name>
</gene>
<accession>A0AAU8KV14</accession>
<evidence type="ECO:0000313" key="2">
    <source>
        <dbReference type="EMBL" id="XCN27081.1"/>
    </source>
</evidence>
<dbReference type="EMBL" id="PP841128">
    <property type="protein sequence ID" value="XCN27081.1"/>
    <property type="molecule type" value="Genomic_DNA"/>
</dbReference>
<reference evidence="2" key="1">
    <citation type="submission" date="2024-05" db="EMBL/GenBank/DDBJ databases">
        <title>Complete Genome Sequences of 14 Acinetobacter baumannii phages isolated in Kenya.</title>
        <authorList>
            <person name="Mwai F."/>
            <person name="Kigen C."/>
            <person name="Makobe C."/>
            <person name="Georges M."/>
            <person name="Mutai I."/>
            <person name="Odoyo E."/>
            <person name="Gachoya M."/>
            <person name="Musila L."/>
        </authorList>
    </citation>
    <scope>NUCLEOTIDE SEQUENCE</scope>
</reference>
<keyword evidence="1" id="KW-0812">Transmembrane</keyword>
<evidence type="ECO:0000256" key="1">
    <source>
        <dbReference type="SAM" id="Phobius"/>
    </source>
</evidence>
<protein>
    <submittedName>
        <fullName evidence="2">Uncharacterized protein</fullName>
    </submittedName>
</protein>
<sequence>MISDLPSDTPAIFSALYTLRVMFYINILRKV</sequence>